<evidence type="ECO:0000256" key="3">
    <source>
        <dbReference type="PROSITE-ProRule" id="PRU00464"/>
    </source>
</evidence>
<dbReference type="PANTHER" id="PTHR46243">
    <property type="entry name" value="BIS(5'-ADENOSYL)-TRIPHOSPHATASE"/>
    <property type="match status" value="1"/>
</dbReference>
<gene>
    <name evidence="5" type="ORF">M896_050410</name>
</gene>
<dbReference type="Proteomes" id="UP000031056">
    <property type="component" value="Unassembled WGS sequence"/>
</dbReference>
<dbReference type="PROSITE" id="PS51084">
    <property type="entry name" value="HIT_2"/>
    <property type="match status" value="1"/>
</dbReference>
<dbReference type="InterPro" id="IPR036265">
    <property type="entry name" value="HIT-like_sf"/>
</dbReference>
<evidence type="ECO:0000256" key="2">
    <source>
        <dbReference type="ARBA" id="ARBA00022801"/>
    </source>
</evidence>
<dbReference type="FunFam" id="3.30.428.10:FF:000011">
    <property type="entry name" value="Fragile histidine triad"/>
    <property type="match status" value="1"/>
</dbReference>
<dbReference type="STRING" id="1354746.A0A0B2UK71"/>
<dbReference type="GO" id="GO:0000166">
    <property type="term" value="F:nucleotide binding"/>
    <property type="evidence" value="ECO:0007669"/>
    <property type="project" value="UniProtKB-KW"/>
</dbReference>
<dbReference type="GO" id="GO:0004081">
    <property type="term" value="F:bis(5'-nucleosyl)-tetraphosphatase (asymmetrical) activity"/>
    <property type="evidence" value="ECO:0007669"/>
    <property type="project" value="EnsemblFungi"/>
</dbReference>
<dbReference type="Gene3D" id="3.30.428.10">
    <property type="entry name" value="HIT-like"/>
    <property type="match status" value="1"/>
</dbReference>
<dbReference type="InterPro" id="IPR011146">
    <property type="entry name" value="HIT-like"/>
</dbReference>
<dbReference type="Pfam" id="PF01230">
    <property type="entry name" value="HIT"/>
    <property type="match status" value="1"/>
</dbReference>
<reference evidence="5 6" key="1">
    <citation type="journal article" date="2014" name="MBio">
        <title>The Ordospora colligata genome; evolution of extreme reduction in microsporidia and host-to-parasite horizontal gene transfer.</title>
        <authorList>
            <person name="Pombert J.-F."/>
            <person name="Haag K.L."/>
            <person name="Beidas S."/>
            <person name="Ebert D."/>
            <person name="Keeling P.J."/>
        </authorList>
    </citation>
    <scope>NUCLEOTIDE SEQUENCE [LARGE SCALE GENOMIC DNA]</scope>
    <source>
        <strain evidence="5 6">OC4</strain>
    </source>
</reference>
<dbReference type="InParanoid" id="A0A0B2UK71"/>
<comment type="caution">
    <text evidence="5">The sequence shown here is derived from an EMBL/GenBank/DDBJ whole genome shotgun (WGS) entry which is preliminary data.</text>
</comment>
<proteinExistence type="predicted"/>
<feature type="short sequence motif" description="Histidine triad motif" evidence="3">
    <location>
        <begin position="90"/>
        <end position="94"/>
    </location>
</feature>
<keyword evidence="1" id="KW-0547">Nucleotide-binding</keyword>
<dbReference type="OrthoDB" id="680339at2759"/>
<name>A0A0B2UK71_9MICR</name>
<dbReference type="RefSeq" id="XP_014563676.1">
    <property type="nucleotide sequence ID" value="XM_014708190.1"/>
</dbReference>
<dbReference type="EMBL" id="JOKQ01000005">
    <property type="protein sequence ID" value="KHN69634.1"/>
    <property type="molecule type" value="Genomic_DNA"/>
</dbReference>
<organism evidence="5 6">
    <name type="scientific">Ordospora colligata OC4</name>
    <dbReference type="NCBI Taxonomy" id="1354746"/>
    <lineage>
        <taxon>Eukaryota</taxon>
        <taxon>Fungi</taxon>
        <taxon>Fungi incertae sedis</taxon>
        <taxon>Microsporidia</taxon>
        <taxon>Ordosporidae</taxon>
        <taxon>Ordospora</taxon>
    </lineage>
</organism>
<evidence type="ECO:0000313" key="6">
    <source>
        <dbReference type="Proteomes" id="UP000031056"/>
    </source>
</evidence>
<dbReference type="SUPFAM" id="SSF54197">
    <property type="entry name" value="HIT-like"/>
    <property type="match status" value="1"/>
</dbReference>
<sequence>MDFGCHLIPCDHVIVRTRHSYVFTNIRPFLPMHILVSPISKKERLYDLSSEETSDLFNTARIAMKALRSMCDGFTLSVQDGPCAGQSVHHVHVHIVPRIANDLERNDDIYAKGALDSASRPSRSYEDMEKQTKEFRQIFRRFFESENIYYEMDFE</sequence>
<accession>A0A0B2UK71</accession>
<dbReference type="GeneID" id="26261694"/>
<dbReference type="GO" id="GO:0015964">
    <property type="term" value="P:diadenosine triphosphate catabolic process"/>
    <property type="evidence" value="ECO:0007669"/>
    <property type="project" value="EnsemblFungi"/>
</dbReference>
<dbReference type="PROSITE" id="PS00892">
    <property type="entry name" value="HIT_1"/>
    <property type="match status" value="1"/>
</dbReference>
<protein>
    <submittedName>
        <fullName evidence="5">Fragile histidine family hydrolase</fullName>
    </submittedName>
</protein>
<evidence type="ECO:0000313" key="5">
    <source>
        <dbReference type="EMBL" id="KHN69634.1"/>
    </source>
</evidence>
<dbReference type="FunCoup" id="A0A0B2UK71">
    <property type="interactions" value="17"/>
</dbReference>
<dbReference type="HOGENOM" id="CLU_056776_7_1_1"/>
<dbReference type="PANTHER" id="PTHR46243:SF1">
    <property type="entry name" value="BIS(5'-ADENOSYL)-TRIPHOSPHATASE"/>
    <property type="match status" value="1"/>
</dbReference>
<dbReference type="AlphaFoldDB" id="A0A0B2UK71"/>
<dbReference type="VEuPathDB" id="MicrosporidiaDB:M896_050410"/>
<evidence type="ECO:0000259" key="4">
    <source>
        <dbReference type="PROSITE" id="PS51084"/>
    </source>
</evidence>
<keyword evidence="2 5" id="KW-0378">Hydrolase</keyword>
<feature type="domain" description="HIT" evidence="4">
    <location>
        <begin position="1"/>
        <end position="105"/>
    </location>
</feature>
<dbReference type="InterPro" id="IPR051884">
    <property type="entry name" value="Bis(5'-adenosyl)-TPase_reg"/>
</dbReference>
<keyword evidence="6" id="KW-1185">Reference proteome</keyword>
<dbReference type="InterPro" id="IPR019808">
    <property type="entry name" value="Histidine_triad_CS"/>
</dbReference>
<evidence type="ECO:0000256" key="1">
    <source>
        <dbReference type="ARBA" id="ARBA00022741"/>
    </source>
</evidence>